<name>A0AA89BX33_PINIB</name>
<proteinExistence type="predicted"/>
<dbReference type="EMBL" id="VSWD01000010">
    <property type="protein sequence ID" value="KAK3090703.1"/>
    <property type="molecule type" value="Genomic_DNA"/>
</dbReference>
<feature type="region of interest" description="Disordered" evidence="1">
    <location>
        <begin position="1"/>
        <end position="100"/>
    </location>
</feature>
<feature type="compositionally biased region" description="Basic residues" evidence="1">
    <location>
        <begin position="41"/>
        <end position="62"/>
    </location>
</feature>
<sequence length="229" mass="25448">MRKPRGRPRGSRGPGRPPNTSRQVVERDDSKPPALQVIIRGRGRGRSSGRGRGARGRGRGPGRPRGSTRGAGRGRRGYSQGRVGRPPLSFKLGRPSRGAINSIRGMKNKRINILTGLPEKMKLKDRVKKIKEMRLHKLKGKSSANSKDKRSAIDGIFGSHQKKPTDKETVLHPEDGKEYWNPPENIKTVLDSVLITDVTTDACTITIRESSSNDGFFRRRDQDLEVSQT</sequence>
<protein>
    <submittedName>
        <fullName evidence="2">Uncharacterized protein</fullName>
    </submittedName>
</protein>
<dbReference type="Proteomes" id="UP001186944">
    <property type="component" value="Unassembled WGS sequence"/>
</dbReference>
<feature type="compositionally biased region" description="Basic residues" evidence="1">
    <location>
        <begin position="1"/>
        <end position="10"/>
    </location>
</feature>
<evidence type="ECO:0000313" key="2">
    <source>
        <dbReference type="EMBL" id="KAK3090703.1"/>
    </source>
</evidence>
<dbReference type="InterPro" id="IPR033773">
    <property type="entry name" value="CBX7_C"/>
</dbReference>
<comment type="caution">
    <text evidence="2">The sequence shown here is derived from an EMBL/GenBank/DDBJ whole genome shotgun (WGS) entry which is preliminary data.</text>
</comment>
<dbReference type="Pfam" id="PF17218">
    <property type="entry name" value="CBX7_C"/>
    <property type="match status" value="1"/>
</dbReference>
<reference evidence="2" key="1">
    <citation type="submission" date="2019-08" db="EMBL/GenBank/DDBJ databases">
        <title>The improved chromosome-level genome for the pearl oyster Pinctada fucata martensii using PacBio sequencing and Hi-C.</title>
        <authorList>
            <person name="Zheng Z."/>
        </authorList>
    </citation>
    <scope>NUCLEOTIDE SEQUENCE</scope>
    <source>
        <strain evidence="2">ZZ-2019</strain>
        <tissue evidence="2">Adductor muscle</tissue>
    </source>
</reference>
<dbReference type="AlphaFoldDB" id="A0AA89BX33"/>
<gene>
    <name evidence="2" type="ORF">FSP39_013888</name>
</gene>
<organism evidence="2 3">
    <name type="scientific">Pinctada imbricata</name>
    <name type="common">Atlantic pearl-oyster</name>
    <name type="synonym">Pinctada martensii</name>
    <dbReference type="NCBI Taxonomy" id="66713"/>
    <lineage>
        <taxon>Eukaryota</taxon>
        <taxon>Metazoa</taxon>
        <taxon>Spiralia</taxon>
        <taxon>Lophotrochozoa</taxon>
        <taxon>Mollusca</taxon>
        <taxon>Bivalvia</taxon>
        <taxon>Autobranchia</taxon>
        <taxon>Pteriomorphia</taxon>
        <taxon>Pterioida</taxon>
        <taxon>Pterioidea</taxon>
        <taxon>Pteriidae</taxon>
        <taxon>Pinctada</taxon>
    </lineage>
</organism>
<evidence type="ECO:0000313" key="3">
    <source>
        <dbReference type="Proteomes" id="UP001186944"/>
    </source>
</evidence>
<evidence type="ECO:0000256" key="1">
    <source>
        <dbReference type="SAM" id="MobiDB-lite"/>
    </source>
</evidence>
<keyword evidence="3" id="KW-1185">Reference proteome</keyword>
<accession>A0AA89BX33</accession>